<dbReference type="KEGG" id="nsh:GXM_04268"/>
<proteinExistence type="predicted"/>
<reference evidence="2 3" key="1">
    <citation type="submission" date="2019-10" db="EMBL/GenBank/DDBJ databases">
        <title>Genomic and transcriptomic insights into the perfect genentic adaptation of a filamentous nitrogen-fixing cyanobacterium to rice fields.</title>
        <authorList>
            <person name="Chen Z."/>
        </authorList>
    </citation>
    <scope>NUCLEOTIDE SEQUENCE [LARGE SCALE GENOMIC DNA]</scope>
    <source>
        <strain evidence="2">CCNUC1</strain>
    </source>
</reference>
<protein>
    <submittedName>
        <fullName evidence="2">Uncharacterized protein</fullName>
    </submittedName>
</protein>
<evidence type="ECO:0000313" key="2">
    <source>
        <dbReference type="EMBL" id="QFS46787.1"/>
    </source>
</evidence>
<feature type="compositionally biased region" description="Pro residues" evidence="1">
    <location>
        <begin position="24"/>
        <end position="35"/>
    </location>
</feature>
<keyword evidence="3" id="KW-1185">Reference proteome</keyword>
<dbReference type="EMBL" id="CP045226">
    <property type="protein sequence ID" value="QFS46787.1"/>
    <property type="molecule type" value="Genomic_DNA"/>
</dbReference>
<name>A0A5P8W229_9NOSO</name>
<gene>
    <name evidence="2" type="ORF">GXM_04268</name>
</gene>
<sequence>MLGTSRSGQVGMGHSDLLISSSSPHPPYSPLPTPYSPFPTKRLLEKLFQGLVDI</sequence>
<evidence type="ECO:0000313" key="3">
    <source>
        <dbReference type="Proteomes" id="UP000326678"/>
    </source>
</evidence>
<evidence type="ECO:0000256" key="1">
    <source>
        <dbReference type="SAM" id="MobiDB-lite"/>
    </source>
</evidence>
<accession>A0A5P8W229</accession>
<dbReference type="AlphaFoldDB" id="A0A5P8W229"/>
<feature type="region of interest" description="Disordered" evidence="1">
    <location>
        <begin position="1"/>
        <end position="35"/>
    </location>
</feature>
<organism evidence="2 3">
    <name type="scientific">Nostoc sphaeroides CCNUC1</name>
    <dbReference type="NCBI Taxonomy" id="2653204"/>
    <lineage>
        <taxon>Bacteria</taxon>
        <taxon>Bacillati</taxon>
        <taxon>Cyanobacteriota</taxon>
        <taxon>Cyanophyceae</taxon>
        <taxon>Nostocales</taxon>
        <taxon>Nostocaceae</taxon>
        <taxon>Nostoc</taxon>
    </lineage>
</organism>
<dbReference type="Proteomes" id="UP000326678">
    <property type="component" value="Chromosome Gxm1"/>
</dbReference>